<proteinExistence type="predicted"/>
<evidence type="ECO:0000313" key="1">
    <source>
        <dbReference type="EMBL" id="KKL97065.1"/>
    </source>
</evidence>
<organism evidence="1">
    <name type="scientific">marine sediment metagenome</name>
    <dbReference type="NCBI Taxonomy" id="412755"/>
    <lineage>
        <taxon>unclassified sequences</taxon>
        <taxon>metagenomes</taxon>
        <taxon>ecological metagenomes</taxon>
    </lineage>
</organism>
<gene>
    <name evidence="1" type="ORF">LCGC14_1838180</name>
</gene>
<dbReference type="AlphaFoldDB" id="A0A0F9ITD9"/>
<name>A0A0F9ITD9_9ZZZZ</name>
<reference evidence="1" key="1">
    <citation type="journal article" date="2015" name="Nature">
        <title>Complex archaea that bridge the gap between prokaryotes and eukaryotes.</title>
        <authorList>
            <person name="Spang A."/>
            <person name="Saw J.H."/>
            <person name="Jorgensen S.L."/>
            <person name="Zaremba-Niedzwiedzka K."/>
            <person name="Martijn J."/>
            <person name="Lind A.E."/>
            <person name="van Eijk R."/>
            <person name="Schleper C."/>
            <person name="Guy L."/>
            <person name="Ettema T.J."/>
        </authorList>
    </citation>
    <scope>NUCLEOTIDE SEQUENCE</scope>
</reference>
<sequence>MIFVKIKKYKKIVLDFLTSFLGNKDKRGLKKITEELRRSHQRYY</sequence>
<feature type="non-terminal residue" evidence="1">
    <location>
        <position position="44"/>
    </location>
</feature>
<accession>A0A0F9ITD9</accession>
<dbReference type="EMBL" id="LAZR01018262">
    <property type="protein sequence ID" value="KKL97065.1"/>
    <property type="molecule type" value="Genomic_DNA"/>
</dbReference>
<protein>
    <submittedName>
        <fullName evidence="1">Uncharacterized protein</fullName>
    </submittedName>
</protein>
<comment type="caution">
    <text evidence="1">The sequence shown here is derived from an EMBL/GenBank/DDBJ whole genome shotgun (WGS) entry which is preliminary data.</text>
</comment>